<comment type="caution">
    <text evidence="2">The sequence shown here is derived from an EMBL/GenBank/DDBJ whole genome shotgun (WGS) entry which is preliminary data.</text>
</comment>
<feature type="transmembrane region" description="Helical" evidence="1">
    <location>
        <begin position="26"/>
        <end position="47"/>
    </location>
</feature>
<evidence type="ECO:0000313" key="3">
    <source>
        <dbReference type="Proteomes" id="UP000285636"/>
    </source>
</evidence>
<protein>
    <recommendedName>
        <fullName evidence="4">DUF4177 domain-containing protein</fullName>
    </recommendedName>
</protein>
<dbReference type="Proteomes" id="UP000285636">
    <property type="component" value="Unassembled WGS sequence"/>
</dbReference>
<keyword evidence="1" id="KW-0812">Transmembrane</keyword>
<keyword evidence="1" id="KW-0472">Membrane</keyword>
<evidence type="ECO:0008006" key="4">
    <source>
        <dbReference type="Google" id="ProtNLM"/>
    </source>
</evidence>
<proteinExistence type="predicted"/>
<reference evidence="2 3" key="1">
    <citation type="submission" date="2016-10" db="EMBL/GenBank/DDBJ databases">
        <title>Comparative genome analysis of multiple Pseudomonas spp. focuses on biocontrol and plant growth promoting traits.</title>
        <authorList>
            <person name="Tao X.-Y."/>
            <person name="Taylor C.G."/>
        </authorList>
    </citation>
    <scope>NUCLEOTIDE SEQUENCE [LARGE SCALE GENOMIC DNA]</scope>
    <source>
        <strain evidence="2 3">38D7</strain>
    </source>
</reference>
<dbReference type="AlphaFoldDB" id="A0A423IGM1"/>
<sequence>MNDYAYSELVDIHFAEALMKSKGLGLFWIFGALLTTSPVFAAEYVVFMSSGLNELQNTLNAEGKKGWKLKSVNNSLHCSEPAKECFVVVLEKE</sequence>
<dbReference type="EMBL" id="MOBK01000001">
    <property type="protein sequence ID" value="RON24576.1"/>
    <property type="molecule type" value="Genomic_DNA"/>
</dbReference>
<accession>A0A423IGM1</accession>
<organism evidence="2 3">
    <name type="scientific">Pseudomonas brassicacearum</name>
    <dbReference type="NCBI Taxonomy" id="930166"/>
    <lineage>
        <taxon>Bacteria</taxon>
        <taxon>Pseudomonadati</taxon>
        <taxon>Pseudomonadota</taxon>
        <taxon>Gammaproteobacteria</taxon>
        <taxon>Pseudomonadales</taxon>
        <taxon>Pseudomonadaceae</taxon>
        <taxon>Pseudomonas</taxon>
    </lineage>
</organism>
<name>A0A423IGM1_9PSED</name>
<dbReference type="RefSeq" id="WP_123431951.1">
    <property type="nucleotide sequence ID" value="NZ_MOBK01000001.1"/>
</dbReference>
<gene>
    <name evidence="2" type="ORF">BK660_02585</name>
</gene>
<keyword evidence="1" id="KW-1133">Transmembrane helix</keyword>
<evidence type="ECO:0000313" key="2">
    <source>
        <dbReference type="EMBL" id="RON24576.1"/>
    </source>
</evidence>
<evidence type="ECO:0000256" key="1">
    <source>
        <dbReference type="SAM" id="Phobius"/>
    </source>
</evidence>